<dbReference type="GO" id="GO:0003676">
    <property type="term" value="F:nucleic acid binding"/>
    <property type="evidence" value="ECO:0007669"/>
    <property type="project" value="InterPro"/>
</dbReference>
<dbReference type="FunFam" id="3.40.50.150:FF:000053">
    <property type="entry name" value="Release factor glutamine methyltransferase"/>
    <property type="match status" value="1"/>
</dbReference>
<feature type="binding site" evidence="5">
    <location>
        <position position="183"/>
    </location>
    <ligand>
        <name>S-adenosyl-L-methionine</name>
        <dbReference type="ChEBI" id="CHEBI:59789"/>
    </ligand>
</feature>
<dbReference type="InterPro" id="IPR029063">
    <property type="entry name" value="SAM-dependent_MTases_sf"/>
</dbReference>
<dbReference type="CDD" id="cd02440">
    <property type="entry name" value="AdoMet_MTases"/>
    <property type="match status" value="1"/>
</dbReference>
<dbReference type="Proteomes" id="UP000182882">
    <property type="component" value="Unassembled WGS sequence"/>
</dbReference>
<evidence type="ECO:0000259" key="7">
    <source>
        <dbReference type="Pfam" id="PF17827"/>
    </source>
</evidence>
<dbReference type="InterPro" id="IPR007848">
    <property type="entry name" value="Small_mtfrase_dom"/>
</dbReference>
<comment type="catalytic activity">
    <reaction evidence="4 5">
        <text>L-glutaminyl-[peptide chain release factor] + S-adenosyl-L-methionine = N(5)-methyl-L-glutaminyl-[peptide chain release factor] + S-adenosyl-L-homocysteine + H(+)</text>
        <dbReference type="Rhea" id="RHEA:42896"/>
        <dbReference type="Rhea" id="RHEA-COMP:10271"/>
        <dbReference type="Rhea" id="RHEA-COMP:10272"/>
        <dbReference type="ChEBI" id="CHEBI:15378"/>
        <dbReference type="ChEBI" id="CHEBI:30011"/>
        <dbReference type="ChEBI" id="CHEBI:57856"/>
        <dbReference type="ChEBI" id="CHEBI:59789"/>
        <dbReference type="ChEBI" id="CHEBI:61891"/>
        <dbReference type="EC" id="2.1.1.297"/>
    </reaction>
</comment>
<dbReference type="Gene3D" id="3.40.50.150">
    <property type="entry name" value="Vaccinia Virus protein VP39"/>
    <property type="match status" value="1"/>
</dbReference>
<dbReference type="RefSeq" id="WP_062558852.1">
    <property type="nucleotide sequence ID" value="NZ_CP013341.1"/>
</dbReference>
<dbReference type="InterPro" id="IPR004556">
    <property type="entry name" value="HemK-like"/>
</dbReference>
<organism evidence="8 9">
    <name type="scientific">Nitrosomonas ureae</name>
    <dbReference type="NCBI Taxonomy" id="44577"/>
    <lineage>
        <taxon>Bacteria</taxon>
        <taxon>Pseudomonadati</taxon>
        <taxon>Pseudomonadota</taxon>
        <taxon>Betaproteobacteria</taxon>
        <taxon>Nitrosomonadales</taxon>
        <taxon>Nitrosomonadaceae</taxon>
        <taxon>Nitrosomonas</taxon>
    </lineage>
</organism>
<dbReference type="KEGG" id="nur:ATY38_08050"/>
<reference evidence="9" key="1">
    <citation type="submission" date="2016-10" db="EMBL/GenBank/DDBJ databases">
        <authorList>
            <person name="Varghese N."/>
            <person name="Submissions S."/>
        </authorList>
    </citation>
    <scope>NUCLEOTIDE SEQUENCE [LARGE SCALE GENOMIC DNA]</scope>
    <source>
        <strain evidence="9">Nm10</strain>
    </source>
</reference>
<feature type="binding site" evidence="5">
    <location>
        <begin position="117"/>
        <end position="121"/>
    </location>
    <ligand>
        <name>S-adenosyl-L-methionine</name>
        <dbReference type="ChEBI" id="CHEBI:59789"/>
    </ligand>
</feature>
<feature type="binding site" evidence="5">
    <location>
        <position position="140"/>
    </location>
    <ligand>
        <name>S-adenosyl-L-methionine</name>
        <dbReference type="ChEBI" id="CHEBI:59789"/>
    </ligand>
</feature>
<dbReference type="Pfam" id="PF17827">
    <property type="entry name" value="PrmC_N"/>
    <property type="match status" value="1"/>
</dbReference>
<comment type="similarity">
    <text evidence="5">Belongs to the protein N5-glutamine methyltransferase family. PrmC subfamily.</text>
</comment>
<comment type="function">
    <text evidence="5">Methylates the class 1 translation termination release factors RF1/PrfA and RF2/PrfB on the glutamine residue of the universally conserved GGQ motif.</text>
</comment>
<dbReference type="Gene3D" id="1.10.8.10">
    <property type="entry name" value="DNA helicase RuvA subunit, C-terminal domain"/>
    <property type="match status" value="1"/>
</dbReference>
<feature type="domain" description="Release factor glutamine methyltransferase N-terminal" evidence="7">
    <location>
        <begin position="8"/>
        <end position="72"/>
    </location>
</feature>
<dbReference type="NCBIfam" id="TIGR03534">
    <property type="entry name" value="RF_mod_PrmC"/>
    <property type="match status" value="1"/>
</dbReference>
<dbReference type="EC" id="2.1.1.297" evidence="5"/>
<evidence type="ECO:0000256" key="1">
    <source>
        <dbReference type="ARBA" id="ARBA00022603"/>
    </source>
</evidence>
<dbReference type="InterPro" id="IPR019874">
    <property type="entry name" value="RF_methyltr_PrmC"/>
</dbReference>
<keyword evidence="3 5" id="KW-0949">S-adenosyl-L-methionine</keyword>
<dbReference type="PROSITE" id="PS00092">
    <property type="entry name" value="N6_MTASE"/>
    <property type="match status" value="1"/>
</dbReference>
<gene>
    <name evidence="5" type="primary">prmC</name>
    <name evidence="8" type="ORF">SAMN05216406_12121</name>
</gene>
<name>A0A1H2FGN2_9PROT</name>
<dbReference type="Pfam" id="PF05175">
    <property type="entry name" value="MTS"/>
    <property type="match status" value="1"/>
</dbReference>
<evidence type="ECO:0000256" key="4">
    <source>
        <dbReference type="ARBA" id="ARBA00048391"/>
    </source>
</evidence>
<dbReference type="NCBIfam" id="TIGR00536">
    <property type="entry name" value="hemK_fam"/>
    <property type="match status" value="1"/>
</dbReference>
<dbReference type="PANTHER" id="PTHR18895:SF74">
    <property type="entry name" value="MTRF1L RELEASE FACTOR GLUTAMINE METHYLTRANSFERASE"/>
    <property type="match status" value="1"/>
</dbReference>
<dbReference type="InterPro" id="IPR040758">
    <property type="entry name" value="PrmC_N"/>
</dbReference>
<keyword evidence="9" id="KW-1185">Reference proteome</keyword>
<proteinExistence type="inferred from homology"/>
<dbReference type="InterPro" id="IPR002052">
    <property type="entry name" value="DNA_methylase_N6_adenine_CS"/>
</dbReference>
<protein>
    <recommendedName>
        <fullName evidence="5">Release factor glutamine methyltransferase</fullName>
        <shortName evidence="5">RF MTase</shortName>
        <ecNumber evidence="5">2.1.1.297</ecNumber>
    </recommendedName>
    <alternativeName>
        <fullName evidence="5">N5-glutamine methyltransferase PrmC</fullName>
    </alternativeName>
    <alternativeName>
        <fullName evidence="5">Protein-(glutamine-N5) MTase PrmC</fullName>
    </alternativeName>
    <alternativeName>
        <fullName evidence="5">Protein-glutamine N-methyltransferase PrmC</fullName>
    </alternativeName>
</protein>
<dbReference type="EMBL" id="FNLN01000021">
    <property type="protein sequence ID" value="SDU06524.1"/>
    <property type="molecule type" value="Genomic_DNA"/>
</dbReference>
<dbReference type="PANTHER" id="PTHR18895">
    <property type="entry name" value="HEMK METHYLTRANSFERASE"/>
    <property type="match status" value="1"/>
</dbReference>
<evidence type="ECO:0000256" key="2">
    <source>
        <dbReference type="ARBA" id="ARBA00022679"/>
    </source>
</evidence>
<accession>A0A1H2FGN2</accession>
<dbReference type="GO" id="GO:0032259">
    <property type="term" value="P:methylation"/>
    <property type="evidence" value="ECO:0007669"/>
    <property type="project" value="UniProtKB-KW"/>
</dbReference>
<evidence type="ECO:0000313" key="8">
    <source>
        <dbReference type="EMBL" id="SDU06524.1"/>
    </source>
</evidence>
<evidence type="ECO:0000259" key="6">
    <source>
        <dbReference type="Pfam" id="PF05175"/>
    </source>
</evidence>
<dbReference type="AlphaFoldDB" id="A0A1H2FGN2"/>
<keyword evidence="1 5" id="KW-0489">Methyltransferase</keyword>
<sequence length="279" mass="30589">MPPPVTISQALAAAYSEIDSIDAILLLRHVLSVNHAFLLTHPDQTLTVQQFEKFSSLVQQRVEGLPVAYLIGERAFFDLTFKVTEAVLIPRPETELLVEWALELIPSQKFCKVLDLGTGSGAIGISIAKHRSQAQVIAVDLSPAAIDVCQRNVEILEVANLNAIRGNWFDELSGEKFDLIVSNPPYVAEDDPHLQQGDLRFEPEMALSAGEHGMACITHIINAAPGYLGKEGWLLLEHGYDQAEACRQLLRDKDFSNICSYPDLAGIMRVSGGQLSSSI</sequence>
<evidence type="ECO:0000256" key="3">
    <source>
        <dbReference type="ARBA" id="ARBA00022691"/>
    </source>
</evidence>
<dbReference type="InterPro" id="IPR050320">
    <property type="entry name" value="N5-glutamine_MTase"/>
</dbReference>
<dbReference type="SUPFAM" id="SSF53335">
    <property type="entry name" value="S-adenosyl-L-methionine-dependent methyltransferases"/>
    <property type="match status" value="1"/>
</dbReference>
<feature type="binding site" evidence="5">
    <location>
        <position position="168"/>
    </location>
    <ligand>
        <name>S-adenosyl-L-methionine</name>
        <dbReference type="ChEBI" id="CHEBI:59789"/>
    </ligand>
</feature>
<evidence type="ECO:0000313" key="9">
    <source>
        <dbReference type="Proteomes" id="UP000182882"/>
    </source>
</evidence>
<dbReference type="GO" id="GO:0102559">
    <property type="term" value="F:peptide chain release factor N(5)-glutamine methyltransferase activity"/>
    <property type="evidence" value="ECO:0007669"/>
    <property type="project" value="UniProtKB-EC"/>
</dbReference>
<keyword evidence="2 5" id="KW-0808">Transferase</keyword>
<feature type="binding site" evidence="5">
    <location>
        <begin position="183"/>
        <end position="186"/>
    </location>
    <ligand>
        <name>substrate</name>
    </ligand>
</feature>
<feature type="domain" description="Methyltransferase small" evidence="6">
    <location>
        <begin position="102"/>
        <end position="191"/>
    </location>
</feature>
<dbReference type="HAMAP" id="MF_02126">
    <property type="entry name" value="RF_methyltr_PrmC"/>
    <property type="match status" value="1"/>
</dbReference>
<evidence type="ECO:0000256" key="5">
    <source>
        <dbReference type="HAMAP-Rule" id="MF_02126"/>
    </source>
</evidence>